<name>A0AAD7QD23_QUISA</name>
<feature type="signal peptide" evidence="10">
    <location>
        <begin position="1"/>
        <end position="20"/>
    </location>
</feature>
<dbReference type="FunFam" id="2.160.20.10:FF:000056">
    <property type="entry name" value="Pectin lyase-like superfamily protein"/>
    <property type="match status" value="1"/>
</dbReference>
<dbReference type="PANTHER" id="PTHR31375">
    <property type="match status" value="1"/>
</dbReference>
<dbReference type="SUPFAM" id="SSF51126">
    <property type="entry name" value="Pectin lyase-like"/>
    <property type="match status" value="1"/>
</dbReference>
<keyword evidence="4" id="KW-0964">Secreted</keyword>
<evidence type="ECO:0000256" key="7">
    <source>
        <dbReference type="ARBA" id="ARBA00023316"/>
    </source>
</evidence>
<dbReference type="KEGG" id="qsa:O6P43_002599"/>
<evidence type="ECO:0000256" key="1">
    <source>
        <dbReference type="ARBA" id="ARBA00004191"/>
    </source>
</evidence>
<evidence type="ECO:0000256" key="5">
    <source>
        <dbReference type="ARBA" id="ARBA00022801"/>
    </source>
</evidence>
<evidence type="ECO:0000256" key="8">
    <source>
        <dbReference type="PROSITE-ProRule" id="PRU10052"/>
    </source>
</evidence>
<protein>
    <submittedName>
        <fullName evidence="11">Pectin lyase-like superfamily protein</fullName>
    </submittedName>
</protein>
<comment type="subcellular location">
    <subcellularLocation>
        <location evidence="1">Secreted</location>
        <location evidence="1">Cell wall</location>
    </subcellularLocation>
</comment>
<sequence>MQALIPILLMLFVTSPTSNARIAAEVSNVDVNVVDFGAVGDGESDDTQALLKAWSNVCGASQGTPTLNIPKGKTFMLQPVLFNGPCKSPSINVKLEGKIVAPKSMNAWKWSDSVRDMWIQFANIDGLVINGGGQIDGQGAVWWNGCKENCVRPTALHIHNCKNLQFSRLTHLNSPRNHISISACDGANISNLRTTAPDESPNTDGIDISESTNVRIENSFMATGDDCIAVNSGCSFINITGITCGPGHGISIGSLGANGAHNTVEEIHVRNCSFKGTQNGVRIKTWQGGSGYARKITFEDIKFDAASNPVIIDQYYNPNPQMDVSNGVKVSDVTYRNVHGTSANEKAISINCDNTVPCTNIVIDHANITSSVPGKKTFAVCSNAHGTSTTSVPTVGL</sequence>
<keyword evidence="5 9" id="KW-0378">Hydrolase</keyword>
<evidence type="ECO:0000256" key="4">
    <source>
        <dbReference type="ARBA" id="ARBA00022525"/>
    </source>
</evidence>
<evidence type="ECO:0000256" key="2">
    <source>
        <dbReference type="ARBA" id="ARBA00008834"/>
    </source>
</evidence>
<dbReference type="Proteomes" id="UP001163823">
    <property type="component" value="Chromosome 2"/>
</dbReference>
<gene>
    <name evidence="11" type="ORF">O6P43_002599</name>
</gene>
<dbReference type="GO" id="GO:0071555">
    <property type="term" value="P:cell wall organization"/>
    <property type="evidence" value="ECO:0007669"/>
    <property type="project" value="UniProtKB-KW"/>
</dbReference>
<keyword evidence="3" id="KW-0134">Cell wall</keyword>
<keyword evidence="7" id="KW-0961">Cell wall biogenesis/degradation</keyword>
<dbReference type="AlphaFoldDB" id="A0AAD7QD23"/>
<evidence type="ECO:0000256" key="9">
    <source>
        <dbReference type="RuleBase" id="RU361169"/>
    </source>
</evidence>
<dbReference type="InterPro" id="IPR012334">
    <property type="entry name" value="Pectin_lyas_fold"/>
</dbReference>
<dbReference type="GO" id="GO:0004650">
    <property type="term" value="F:polygalacturonase activity"/>
    <property type="evidence" value="ECO:0007669"/>
    <property type="project" value="InterPro"/>
</dbReference>
<dbReference type="PROSITE" id="PS00502">
    <property type="entry name" value="POLYGALACTURONASE"/>
    <property type="match status" value="1"/>
</dbReference>
<evidence type="ECO:0000313" key="11">
    <source>
        <dbReference type="EMBL" id="KAJ7979172.1"/>
    </source>
</evidence>
<evidence type="ECO:0000256" key="10">
    <source>
        <dbReference type="SAM" id="SignalP"/>
    </source>
</evidence>
<dbReference type="InterPro" id="IPR000743">
    <property type="entry name" value="Glyco_hydro_28"/>
</dbReference>
<accession>A0AAD7QD23</accession>
<dbReference type="InterPro" id="IPR006626">
    <property type="entry name" value="PbH1"/>
</dbReference>
<keyword evidence="10" id="KW-0732">Signal</keyword>
<evidence type="ECO:0000313" key="12">
    <source>
        <dbReference type="Proteomes" id="UP001163823"/>
    </source>
</evidence>
<feature type="chain" id="PRO_5042088044" evidence="10">
    <location>
        <begin position="21"/>
        <end position="397"/>
    </location>
</feature>
<evidence type="ECO:0000256" key="6">
    <source>
        <dbReference type="ARBA" id="ARBA00023295"/>
    </source>
</evidence>
<keyword evidence="6 9" id="KW-0326">Glycosidase</keyword>
<feature type="active site" evidence="8">
    <location>
        <position position="248"/>
    </location>
</feature>
<dbReference type="EMBL" id="JARAOO010000002">
    <property type="protein sequence ID" value="KAJ7979172.1"/>
    <property type="molecule type" value="Genomic_DNA"/>
</dbReference>
<evidence type="ECO:0000256" key="3">
    <source>
        <dbReference type="ARBA" id="ARBA00022512"/>
    </source>
</evidence>
<dbReference type="InterPro" id="IPR011050">
    <property type="entry name" value="Pectin_lyase_fold/virulence"/>
</dbReference>
<keyword evidence="12" id="KW-1185">Reference proteome</keyword>
<dbReference type="GO" id="GO:0005975">
    <property type="term" value="P:carbohydrate metabolic process"/>
    <property type="evidence" value="ECO:0007669"/>
    <property type="project" value="InterPro"/>
</dbReference>
<comment type="similarity">
    <text evidence="2 9">Belongs to the glycosyl hydrolase 28 family.</text>
</comment>
<keyword evidence="11" id="KW-0456">Lyase</keyword>
<dbReference type="SMART" id="SM00710">
    <property type="entry name" value="PbH1"/>
    <property type="match status" value="5"/>
</dbReference>
<dbReference type="GO" id="GO:0016829">
    <property type="term" value="F:lyase activity"/>
    <property type="evidence" value="ECO:0007669"/>
    <property type="project" value="UniProtKB-KW"/>
</dbReference>
<reference evidence="11" key="1">
    <citation type="journal article" date="2023" name="Science">
        <title>Elucidation of the pathway for biosynthesis of saponin adjuvants from the soapbark tree.</title>
        <authorList>
            <person name="Reed J."/>
            <person name="Orme A."/>
            <person name="El-Demerdash A."/>
            <person name="Owen C."/>
            <person name="Martin L.B.B."/>
            <person name="Misra R.C."/>
            <person name="Kikuchi S."/>
            <person name="Rejzek M."/>
            <person name="Martin A.C."/>
            <person name="Harkess A."/>
            <person name="Leebens-Mack J."/>
            <person name="Louveau T."/>
            <person name="Stephenson M.J."/>
            <person name="Osbourn A."/>
        </authorList>
    </citation>
    <scope>NUCLEOTIDE SEQUENCE</scope>
    <source>
        <strain evidence="11">S10</strain>
    </source>
</reference>
<dbReference type="Gene3D" id="2.160.20.10">
    <property type="entry name" value="Single-stranded right-handed beta-helix, Pectin lyase-like"/>
    <property type="match status" value="1"/>
</dbReference>
<comment type="caution">
    <text evidence="11">The sequence shown here is derived from an EMBL/GenBank/DDBJ whole genome shotgun (WGS) entry which is preliminary data.</text>
</comment>
<proteinExistence type="inferred from homology"/>
<dbReference type="Pfam" id="PF00295">
    <property type="entry name" value="Glyco_hydro_28"/>
    <property type="match status" value="1"/>
</dbReference>
<organism evidence="11 12">
    <name type="scientific">Quillaja saponaria</name>
    <name type="common">Soap bark tree</name>
    <dbReference type="NCBI Taxonomy" id="32244"/>
    <lineage>
        <taxon>Eukaryota</taxon>
        <taxon>Viridiplantae</taxon>
        <taxon>Streptophyta</taxon>
        <taxon>Embryophyta</taxon>
        <taxon>Tracheophyta</taxon>
        <taxon>Spermatophyta</taxon>
        <taxon>Magnoliopsida</taxon>
        <taxon>eudicotyledons</taxon>
        <taxon>Gunneridae</taxon>
        <taxon>Pentapetalae</taxon>
        <taxon>rosids</taxon>
        <taxon>fabids</taxon>
        <taxon>Fabales</taxon>
        <taxon>Quillajaceae</taxon>
        <taxon>Quillaja</taxon>
    </lineage>
</organism>